<evidence type="ECO:0000313" key="3">
    <source>
        <dbReference type="Proteomes" id="UP000229641"/>
    </source>
</evidence>
<proteinExistence type="predicted"/>
<evidence type="ECO:0008006" key="4">
    <source>
        <dbReference type="Google" id="ProtNLM"/>
    </source>
</evidence>
<dbReference type="EMBL" id="PCWA01000042">
    <property type="protein sequence ID" value="PIQ89421.1"/>
    <property type="molecule type" value="Genomic_DNA"/>
</dbReference>
<dbReference type="AlphaFoldDB" id="A0A2H0LYG0"/>
<keyword evidence="1" id="KW-0812">Transmembrane</keyword>
<sequence length="231" mass="25451">MACLTAARMLTQTTPWIPLLTPVAGLPTAAIRPRFTWEESDDSMKMFFLYVIRRKGFSLMEVLVALSILTIISAVTFGALRVYDVTITMSNTKSHLYAQLNQGLNKMKEELAQTSRQKLLELNPGLTDSVPVNSIDFQVPLPDLDANNDIQWGDGTTLGVTIRYYQGALTMPNQLIRSGAPSSVLVNDIEDLRFILSGNSLNIGMRATKQAQRGIVPAISLRSSASVDFKN</sequence>
<evidence type="ECO:0000313" key="2">
    <source>
        <dbReference type="EMBL" id="PIQ89421.1"/>
    </source>
</evidence>
<gene>
    <name evidence="2" type="ORF">COV72_03175</name>
</gene>
<comment type="caution">
    <text evidence="2">The sequence shown here is derived from an EMBL/GenBank/DDBJ whole genome shotgun (WGS) entry which is preliminary data.</text>
</comment>
<evidence type="ECO:0000256" key="1">
    <source>
        <dbReference type="SAM" id="Phobius"/>
    </source>
</evidence>
<organism evidence="2 3">
    <name type="scientific">Candidatus Ghiorseimicrobium undicola</name>
    <dbReference type="NCBI Taxonomy" id="1974746"/>
    <lineage>
        <taxon>Bacteria</taxon>
        <taxon>Pseudomonadati</taxon>
        <taxon>Candidatus Omnitrophota</taxon>
        <taxon>Candidatus Ghiorseimicrobium</taxon>
    </lineage>
</organism>
<dbReference type="InterPro" id="IPR012902">
    <property type="entry name" value="N_methyl_site"/>
</dbReference>
<protein>
    <recommendedName>
        <fullName evidence="4">Prepilin-type N-terminal cleavage/methylation domain-containing protein</fullName>
    </recommendedName>
</protein>
<reference evidence="2 3" key="1">
    <citation type="submission" date="2017-09" db="EMBL/GenBank/DDBJ databases">
        <title>Depth-based differentiation of microbial function through sediment-hosted aquifers and enrichment of novel symbionts in the deep terrestrial subsurface.</title>
        <authorList>
            <person name="Probst A.J."/>
            <person name="Ladd B."/>
            <person name="Jarett J.K."/>
            <person name="Geller-Mcgrath D.E."/>
            <person name="Sieber C.M."/>
            <person name="Emerson J.B."/>
            <person name="Anantharaman K."/>
            <person name="Thomas B.C."/>
            <person name="Malmstrom R."/>
            <person name="Stieglmeier M."/>
            <person name="Klingl A."/>
            <person name="Woyke T."/>
            <person name="Ryan C.M."/>
            <person name="Banfield J.F."/>
        </authorList>
    </citation>
    <scope>NUCLEOTIDE SEQUENCE [LARGE SCALE GENOMIC DNA]</scope>
    <source>
        <strain evidence="2">CG11_big_fil_rev_8_21_14_0_20_42_13</strain>
    </source>
</reference>
<keyword evidence="1" id="KW-1133">Transmembrane helix</keyword>
<dbReference type="NCBIfam" id="TIGR02532">
    <property type="entry name" value="IV_pilin_GFxxxE"/>
    <property type="match status" value="1"/>
</dbReference>
<dbReference type="Proteomes" id="UP000229641">
    <property type="component" value="Unassembled WGS sequence"/>
</dbReference>
<keyword evidence="1" id="KW-0472">Membrane</keyword>
<accession>A0A2H0LYG0</accession>
<name>A0A2H0LYG0_9BACT</name>
<feature type="transmembrane region" description="Helical" evidence="1">
    <location>
        <begin position="62"/>
        <end position="83"/>
    </location>
</feature>
<dbReference type="Pfam" id="PF07963">
    <property type="entry name" value="N_methyl"/>
    <property type="match status" value="1"/>
</dbReference>